<dbReference type="EMBL" id="ACLR01000177">
    <property type="protein sequence ID" value="EEK16530.1"/>
    <property type="molecule type" value="Genomic_DNA"/>
</dbReference>
<dbReference type="PROSITE" id="PS01124">
    <property type="entry name" value="HTH_ARAC_FAMILY_2"/>
    <property type="match status" value="1"/>
</dbReference>
<organism evidence="4 5">
    <name type="scientific">Porphyromonas uenonis 60-3</name>
    <dbReference type="NCBI Taxonomy" id="596327"/>
    <lineage>
        <taxon>Bacteria</taxon>
        <taxon>Pseudomonadati</taxon>
        <taxon>Bacteroidota</taxon>
        <taxon>Bacteroidia</taxon>
        <taxon>Bacteroidales</taxon>
        <taxon>Porphyromonadaceae</taxon>
        <taxon>Porphyromonas</taxon>
    </lineage>
</organism>
<evidence type="ECO:0000313" key="4">
    <source>
        <dbReference type="EMBL" id="EEK16530.1"/>
    </source>
</evidence>
<evidence type="ECO:0000256" key="2">
    <source>
        <dbReference type="ARBA" id="ARBA00023163"/>
    </source>
</evidence>
<accession>C2MCM3</accession>
<dbReference type="GO" id="GO:0003700">
    <property type="term" value="F:DNA-binding transcription factor activity"/>
    <property type="evidence" value="ECO:0007669"/>
    <property type="project" value="InterPro"/>
</dbReference>
<evidence type="ECO:0000259" key="3">
    <source>
        <dbReference type="PROSITE" id="PS01124"/>
    </source>
</evidence>
<dbReference type="SUPFAM" id="SSF46689">
    <property type="entry name" value="Homeodomain-like"/>
    <property type="match status" value="1"/>
</dbReference>
<dbReference type="InterPro" id="IPR009057">
    <property type="entry name" value="Homeodomain-like_sf"/>
</dbReference>
<evidence type="ECO:0000313" key="5">
    <source>
        <dbReference type="Proteomes" id="UP000003303"/>
    </source>
</evidence>
<feature type="domain" description="HTH araC/xylS-type" evidence="3">
    <location>
        <begin position="1"/>
        <end position="29"/>
    </location>
</feature>
<name>C2MCM3_9PORP</name>
<dbReference type="AlphaFoldDB" id="C2MCM3"/>
<dbReference type="GO" id="GO:0043565">
    <property type="term" value="F:sequence-specific DNA binding"/>
    <property type="evidence" value="ECO:0007669"/>
    <property type="project" value="InterPro"/>
</dbReference>
<dbReference type="Proteomes" id="UP000003303">
    <property type="component" value="Unassembled WGS sequence"/>
</dbReference>
<keyword evidence="1" id="KW-0805">Transcription regulation</keyword>
<proteinExistence type="predicted"/>
<evidence type="ECO:0000256" key="1">
    <source>
        <dbReference type="ARBA" id="ARBA00023015"/>
    </source>
</evidence>
<comment type="caution">
    <text evidence="4">The sequence shown here is derived from an EMBL/GenBank/DDBJ whole genome shotgun (WGS) entry which is preliminary data.</text>
</comment>
<feature type="non-terminal residue" evidence="4">
    <location>
        <position position="1"/>
    </location>
</feature>
<keyword evidence="2" id="KW-0804">Transcription</keyword>
<keyword evidence="5" id="KW-1185">Reference proteome</keyword>
<protein>
    <recommendedName>
        <fullName evidence="3">HTH araC/xylS-type domain-containing protein</fullName>
    </recommendedName>
</protein>
<sequence>YQSGFETYSTFSRSFKSICEISPSKYREQKSIMKVHD</sequence>
<reference evidence="4 5" key="1">
    <citation type="submission" date="2009-04" db="EMBL/GenBank/DDBJ databases">
        <authorList>
            <person name="Sebastian Y."/>
            <person name="Madupu R."/>
            <person name="Durkin A.S."/>
            <person name="Torralba M."/>
            <person name="Methe B."/>
            <person name="Sutton G.G."/>
            <person name="Strausberg R.L."/>
            <person name="Nelson K.E."/>
        </authorList>
    </citation>
    <scope>NUCLEOTIDE SEQUENCE [LARGE SCALE GENOMIC DNA]</scope>
    <source>
        <strain evidence="4 5">60-3</strain>
    </source>
</reference>
<gene>
    <name evidence="4" type="ORF">PORUE0001_1956</name>
</gene>
<dbReference type="InterPro" id="IPR018060">
    <property type="entry name" value="HTH_AraC"/>
</dbReference>
<dbReference type="Gene3D" id="1.10.10.60">
    <property type="entry name" value="Homeodomain-like"/>
    <property type="match status" value="1"/>
</dbReference>